<sequence>MTSNGSSFVASSHESLCSQQITALQTELEQVRKSQVDWQVQLHTQIQMKMQAQHNQLLDEMRKMREQLSGKEVAPAEDQSTDSK</sequence>
<dbReference type="EMBL" id="KZ502738">
    <property type="protein sequence ID" value="PKU73566.1"/>
    <property type="molecule type" value="Genomic_DNA"/>
</dbReference>
<dbReference type="AlphaFoldDB" id="A0A2I0WD32"/>
<evidence type="ECO:0000313" key="3">
    <source>
        <dbReference type="Proteomes" id="UP000233837"/>
    </source>
</evidence>
<feature type="region of interest" description="Disordered" evidence="1">
    <location>
        <begin position="57"/>
        <end position="84"/>
    </location>
</feature>
<dbReference type="Proteomes" id="UP000233837">
    <property type="component" value="Unassembled WGS sequence"/>
</dbReference>
<evidence type="ECO:0000313" key="2">
    <source>
        <dbReference type="EMBL" id="PKU73566.1"/>
    </source>
</evidence>
<accession>A0A2I0WD32</accession>
<feature type="compositionally biased region" description="Basic and acidic residues" evidence="1">
    <location>
        <begin position="57"/>
        <end position="69"/>
    </location>
</feature>
<keyword evidence="3" id="KW-1185">Reference proteome</keyword>
<reference evidence="2 3" key="1">
    <citation type="journal article" date="2016" name="Sci. Rep.">
        <title>The Dendrobium catenatum Lindl. genome sequence provides insights into polysaccharide synthase, floral development and adaptive evolution.</title>
        <authorList>
            <person name="Zhang G.Q."/>
            <person name="Xu Q."/>
            <person name="Bian C."/>
            <person name="Tsai W.C."/>
            <person name="Yeh C.M."/>
            <person name="Liu K.W."/>
            <person name="Yoshida K."/>
            <person name="Zhang L.S."/>
            <person name="Chang S.B."/>
            <person name="Chen F."/>
            <person name="Shi Y."/>
            <person name="Su Y.Y."/>
            <person name="Zhang Y.Q."/>
            <person name="Chen L.J."/>
            <person name="Yin Y."/>
            <person name="Lin M."/>
            <person name="Huang H."/>
            <person name="Deng H."/>
            <person name="Wang Z.W."/>
            <person name="Zhu S.L."/>
            <person name="Zhao X."/>
            <person name="Deng C."/>
            <person name="Niu S.C."/>
            <person name="Huang J."/>
            <person name="Wang M."/>
            <person name="Liu G.H."/>
            <person name="Yang H.J."/>
            <person name="Xiao X.J."/>
            <person name="Hsiao Y.Y."/>
            <person name="Wu W.L."/>
            <person name="Chen Y.Y."/>
            <person name="Mitsuda N."/>
            <person name="Ohme-Takagi M."/>
            <person name="Luo Y.B."/>
            <person name="Van de Peer Y."/>
            <person name="Liu Z.J."/>
        </authorList>
    </citation>
    <scope>NUCLEOTIDE SEQUENCE [LARGE SCALE GENOMIC DNA]</scope>
    <source>
        <tissue evidence="2">The whole plant</tissue>
    </source>
</reference>
<protein>
    <submittedName>
        <fullName evidence="2">Uncharacterized protein</fullName>
    </submittedName>
</protein>
<evidence type="ECO:0000256" key="1">
    <source>
        <dbReference type="SAM" id="MobiDB-lite"/>
    </source>
</evidence>
<name>A0A2I0WD32_9ASPA</name>
<reference evidence="2 3" key="2">
    <citation type="journal article" date="2017" name="Nature">
        <title>The Apostasia genome and the evolution of orchids.</title>
        <authorList>
            <person name="Zhang G.Q."/>
            <person name="Liu K.W."/>
            <person name="Li Z."/>
            <person name="Lohaus R."/>
            <person name="Hsiao Y.Y."/>
            <person name="Niu S.C."/>
            <person name="Wang J.Y."/>
            <person name="Lin Y.C."/>
            <person name="Xu Q."/>
            <person name="Chen L.J."/>
            <person name="Yoshida K."/>
            <person name="Fujiwara S."/>
            <person name="Wang Z.W."/>
            <person name="Zhang Y.Q."/>
            <person name="Mitsuda N."/>
            <person name="Wang M."/>
            <person name="Liu G.H."/>
            <person name="Pecoraro L."/>
            <person name="Huang H.X."/>
            <person name="Xiao X.J."/>
            <person name="Lin M."/>
            <person name="Wu X.Y."/>
            <person name="Wu W.L."/>
            <person name="Chen Y.Y."/>
            <person name="Chang S.B."/>
            <person name="Sakamoto S."/>
            <person name="Ohme-Takagi M."/>
            <person name="Yagi M."/>
            <person name="Zeng S.J."/>
            <person name="Shen C.Y."/>
            <person name="Yeh C.M."/>
            <person name="Luo Y.B."/>
            <person name="Tsai W.C."/>
            <person name="Van de Peer Y."/>
            <person name="Liu Z.J."/>
        </authorList>
    </citation>
    <scope>NUCLEOTIDE SEQUENCE [LARGE SCALE GENOMIC DNA]</scope>
    <source>
        <tissue evidence="2">The whole plant</tissue>
    </source>
</reference>
<gene>
    <name evidence="2" type="ORF">MA16_Dca023678</name>
</gene>
<proteinExistence type="predicted"/>
<organism evidence="2 3">
    <name type="scientific">Dendrobium catenatum</name>
    <dbReference type="NCBI Taxonomy" id="906689"/>
    <lineage>
        <taxon>Eukaryota</taxon>
        <taxon>Viridiplantae</taxon>
        <taxon>Streptophyta</taxon>
        <taxon>Embryophyta</taxon>
        <taxon>Tracheophyta</taxon>
        <taxon>Spermatophyta</taxon>
        <taxon>Magnoliopsida</taxon>
        <taxon>Liliopsida</taxon>
        <taxon>Asparagales</taxon>
        <taxon>Orchidaceae</taxon>
        <taxon>Epidendroideae</taxon>
        <taxon>Malaxideae</taxon>
        <taxon>Dendrobiinae</taxon>
        <taxon>Dendrobium</taxon>
    </lineage>
</organism>